<dbReference type="PRINTS" id="PR00092">
    <property type="entry name" value="TYROSINASE"/>
</dbReference>
<organism evidence="4 5">
    <name type="scientific">Nothophoma quercina</name>
    <dbReference type="NCBI Taxonomy" id="749835"/>
    <lineage>
        <taxon>Eukaryota</taxon>
        <taxon>Fungi</taxon>
        <taxon>Dikarya</taxon>
        <taxon>Ascomycota</taxon>
        <taxon>Pezizomycotina</taxon>
        <taxon>Dothideomycetes</taxon>
        <taxon>Pleosporomycetidae</taxon>
        <taxon>Pleosporales</taxon>
        <taxon>Pleosporineae</taxon>
        <taxon>Didymellaceae</taxon>
        <taxon>Nothophoma</taxon>
    </lineage>
</organism>
<evidence type="ECO:0000313" key="5">
    <source>
        <dbReference type="Proteomes" id="UP001521222"/>
    </source>
</evidence>
<evidence type="ECO:0000256" key="1">
    <source>
        <dbReference type="ARBA" id="ARBA00022723"/>
    </source>
</evidence>
<gene>
    <name evidence="4" type="ORF">SLS59_006816</name>
</gene>
<sequence>MSDTPERANLYNATYVATVQGIGNYNDYRIELENSPHQAIHSALGGEMNPSTSPNEPLFFLHHTQIDRLWWQWQEKDLAVRELDYSGGSWNKTSSNAGGVASLEDVLPMLGLVKDITVREAMSTKNALFCYTY</sequence>
<keyword evidence="2" id="KW-0186">Copper</keyword>
<dbReference type="PANTHER" id="PTHR11474:SF126">
    <property type="entry name" value="TYROSINASE-LIKE PROTEIN TYR-1-RELATED"/>
    <property type="match status" value="1"/>
</dbReference>
<comment type="caution">
    <text evidence="4">The sequence shown here is derived from an EMBL/GenBank/DDBJ whole genome shotgun (WGS) entry which is preliminary data.</text>
</comment>
<dbReference type="Proteomes" id="UP001521222">
    <property type="component" value="Unassembled WGS sequence"/>
</dbReference>
<evidence type="ECO:0000259" key="3">
    <source>
        <dbReference type="Pfam" id="PF00264"/>
    </source>
</evidence>
<evidence type="ECO:0000313" key="4">
    <source>
        <dbReference type="EMBL" id="KAL1598529.1"/>
    </source>
</evidence>
<reference evidence="4 5" key="1">
    <citation type="submission" date="2024-02" db="EMBL/GenBank/DDBJ databases">
        <title>De novo assembly and annotation of 12 fungi associated with fruit tree decline syndrome in Ontario, Canada.</title>
        <authorList>
            <person name="Sulman M."/>
            <person name="Ellouze W."/>
            <person name="Ilyukhin E."/>
        </authorList>
    </citation>
    <scope>NUCLEOTIDE SEQUENCE [LARGE SCALE GENOMIC DNA]</scope>
    <source>
        <strain evidence="4 5">M97-236</strain>
    </source>
</reference>
<dbReference type="PANTHER" id="PTHR11474">
    <property type="entry name" value="TYROSINASE FAMILY MEMBER"/>
    <property type="match status" value="1"/>
</dbReference>
<protein>
    <recommendedName>
        <fullName evidence="3">Tyrosinase copper-binding domain-containing protein</fullName>
    </recommendedName>
</protein>
<accession>A0ABR3R320</accession>
<dbReference type="Gene3D" id="1.10.1280.10">
    <property type="entry name" value="Di-copper center containing domain from catechol oxidase"/>
    <property type="match status" value="1"/>
</dbReference>
<dbReference type="Pfam" id="PF00264">
    <property type="entry name" value="Tyrosinase"/>
    <property type="match status" value="1"/>
</dbReference>
<dbReference type="InterPro" id="IPR002227">
    <property type="entry name" value="Tyrosinase_Cu-bd"/>
</dbReference>
<evidence type="ECO:0000256" key="2">
    <source>
        <dbReference type="ARBA" id="ARBA00023008"/>
    </source>
</evidence>
<keyword evidence="5" id="KW-1185">Reference proteome</keyword>
<proteinExistence type="predicted"/>
<feature type="domain" description="Tyrosinase copper-binding" evidence="3">
    <location>
        <begin position="24"/>
        <end position="76"/>
    </location>
</feature>
<name>A0ABR3R320_9PLEO</name>
<dbReference type="EMBL" id="JAKIXB020000022">
    <property type="protein sequence ID" value="KAL1598529.1"/>
    <property type="molecule type" value="Genomic_DNA"/>
</dbReference>
<dbReference type="InterPro" id="IPR008922">
    <property type="entry name" value="Di-copper_centre_dom_sf"/>
</dbReference>
<dbReference type="InterPro" id="IPR050316">
    <property type="entry name" value="Tyrosinase/Hemocyanin"/>
</dbReference>
<keyword evidence="1" id="KW-0479">Metal-binding</keyword>
<dbReference type="SUPFAM" id="SSF48056">
    <property type="entry name" value="Di-copper centre-containing domain"/>
    <property type="match status" value="1"/>
</dbReference>